<dbReference type="InterPro" id="IPR011765">
    <property type="entry name" value="Pept_M16_N"/>
</dbReference>
<protein>
    <submittedName>
        <fullName evidence="5">Insulinase family protein</fullName>
    </submittedName>
</protein>
<keyword evidence="6" id="KW-1185">Reference proteome</keyword>
<dbReference type="AlphaFoldDB" id="A0A5B8UM41"/>
<dbReference type="PANTHER" id="PTHR11851:SF49">
    <property type="entry name" value="MITOCHONDRIAL-PROCESSING PEPTIDASE SUBUNIT ALPHA"/>
    <property type="match status" value="1"/>
</dbReference>
<evidence type="ECO:0000313" key="5">
    <source>
        <dbReference type="EMBL" id="QEC57724.1"/>
    </source>
</evidence>
<sequence>MRKKLTGALCLLFLVVAAFSQAKLVEKVTRKGNELVIPYEKYVLPNGLTLIVHEDHSDPVVHVDVTYHVGSAREEIGKSGFAHFFEHMMFQGSDHVADEQHFKIVTEAGGTLNGSTNRDRTNYYETIPSNQLEKALWLESDRMGFLLDAVTQKKFEVQRATVKNERGQNYDNRPYGLQSEYVSKALYPYGHPYSWLTIGYIEDLNRSNANDLKNFFLRWYGPNNATLTIGGDVNTANVVKLVEKYFGTIPSGPKVTPVKLDPVVLDKTRYTSYVDNYARASQLRLVYPTVPEYHPDGPALSLLAQVLGGGGGFGGGGGRGGRGGGGGGGNRASVFYQTLIKTQKALQASAFNQSSELAGEFSIGITPYPESSLSDMESLVNDAFAAFEKRGVTDDDVEKFKTQFEARTINGLQSVSGKVSTLAAFQTFAGNPNLLATLLDQYKKLTKEDVMRVYNQYIKGKNHVVLSTLTKGQEATAAASADNYTIDKSNYKAPDYGYAGLKYVKAKDNFDRKKIPGNGPNPVVKVPQYWRKDLPSGVKMIGTQNTEIPTVTLSISIPGGHLLEAADVSKAGVASFFARMMNEDTKNFTAEQFGEELQKLGSSISVSSGTNDVTFNVQSLKKNLDKTLALLQERMFNPKFSEETFKRIQRQSLEGFKQMKSQPAAVASAVFAKLNYGSNHILAIPEEGTEKTVPNIKLEDVQNYYNNNMTSLGTKVVIVGDVTEAEILPKLSFLDKLPKKKVTLPKIDPTPSVDKTKVYLVDVPKAAQSEFRVGYATGLKYDATGDYYRAYLMNFPLGGAFNSRVNLNLREDKGWTYGARSGFTGDEYSGDFSFSSGIKADATDSALVEVMKELKTYSANGPTDEEISFMKSAVGQRDALAYETGMQKAAFIGRILDYNLPPDFVEQQNKILKNMTSAQMKAAAQKYLHPEKMNILLVGDKKKILDGVKKLGYDIVELDADGNLAAKQAF</sequence>
<organism evidence="5 6">
    <name type="scientific">Flavisolibacter ginsenosidimutans</name>
    <dbReference type="NCBI Taxonomy" id="661481"/>
    <lineage>
        <taxon>Bacteria</taxon>
        <taxon>Pseudomonadati</taxon>
        <taxon>Bacteroidota</taxon>
        <taxon>Chitinophagia</taxon>
        <taxon>Chitinophagales</taxon>
        <taxon>Chitinophagaceae</taxon>
        <taxon>Flavisolibacter</taxon>
    </lineage>
</organism>
<comment type="similarity">
    <text evidence="1">Belongs to the peptidase M16 family.</text>
</comment>
<feature type="chain" id="PRO_5022738760" evidence="2">
    <location>
        <begin position="23"/>
        <end position="970"/>
    </location>
</feature>
<dbReference type="PANTHER" id="PTHR11851">
    <property type="entry name" value="METALLOPROTEASE"/>
    <property type="match status" value="1"/>
</dbReference>
<evidence type="ECO:0000256" key="2">
    <source>
        <dbReference type="SAM" id="SignalP"/>
    </source>
</evidence>
<feature type="domain" description="Peptidase M16 C-terminal" evidence="4">
    <location>
        <begin position="695"/>
        <end position="872"/>
    </location>
</feature>
<dbReference type="SUPFAM" id="SSF63411">
    <property type="entry name" value="LuxS/MPP-like metallohydrolase"/>
    <property type="match status" value="4"/>
</dbReference>
<dbReference type="RefSeq" id="WP_146790346.1">
    <property type="nucleotide sequence ID" value="NZ_BAABIO010000003.1"/>
</dbReference>
<evidence type="ECO:0000259" key="3">
    <source>
        <dbReference type="Pfam" id="PF00675"/>
    </source>
</evidence>
<reference evidence="5 6" key="1">
    <citation type="journal article" date="2015" name="Int. J. Syst. Evol. Microbiol.">
        <title>Flavisolibacter ginsenosidimutans sp. nov., with ginsenoside-converting activity isolated from soil used for cultivating ginseng.</title>
        <authorList>
            <person name="Zhao Y."/>
            <person name="Liu Q."/>
            <person name="Kang M.S."/>
            <person name="Jin F."/>
            <person name="Yu H."/>
            <person name="Im W.T."/>
        </authorList>
    </citation>
    <scope>NUCLEOTIDE SEQUENCE [LARGE SCALE GENOMIC DNA]</scope>
    <source>
        <strain evidence="5 6">Gsoil 636</strain>
    </source>
</reference>
<evidence type="ECO:0000313" key="6">
    <source>
        <dbReference type="Proteomes" id="UP000321204"/>
    </source>
</evidence>
<feature type="domain" description="Peptidase M16 N-terminal" evidence="3">
    <location>
        <begin position="544"/>
        <end position="666"/>
    </location>
</feature>
<accession>A0A5B8UM41</accession>
<dbReference type="KEGG" id="fgg:FSB75_18050"/>
<dbReference type="InterPro" id="IPR050361">
    <property type="entry name" value="MPP/UQCRC_Complex"/>
</dbReference>
<dbReference type="GO" id="GO:0046872">
    <property type="term" value="F:metal ion binding"/>
    <property type="evidence" value="ECO:0007669"/>
    <property type="project" value="InterPro"/>
</dbReference>
<feature type="signal peptide" evidence="2">
    <location>
        <begin position="1"/>
        <end position="22"/>
    </location>
</feature>
<dbReference type="EMBL" id="CP042433">
    <property type="protein sequence ID" value="QEC57724.1"/>
    <property type="molecule type" value="Genomic_DNA"/>
</dbReference>
<feature type="domain" description="Peptidase M16 C-terminal" evidence="4">
    <location>
        <begin position="208"/>
        <end position="403"/>
    </location>
</feature>
<proteinExistence type="inferred from homology"/>
<keyword evidence="2" id="KW-0732">Signal</keyword>
<dbReference type="Gene3D" id="3.30.830.10">
    <property type="entry name" value="Metalloenzyme, LuxS/M16 peptidase-like"/>
    <property type="match status" value="4"/>
</dbReference>
<evidence type="ECO:0000256" key="1">
    <source>
        <dbReference type="ARBA" id="ARBA00007261"/>
    </source>
</evidence>
<evidence type="ECO:0000259" key="4">
    <source>
        <dbReference type="Pfam" id="PF05193"/>
    </source>
</evidence>
<gene>
    <name evidence="5" type="ORF">FSB75_18050</name>
</gene>
<name>A0A5B8UM41_9BACT</name>
<feature type="domain" description="Peptidase M16 N-terminal" evidence="3">
    <location>
        <begin position="52"/>
        <end position="169"/>
    </location>
</feature>
<dbReference type="InterPro" id="IPR011249">
    <property type="entry name" value="Metalloenz_LuxS/M16"/>
</dbReference>
<dbReference type="Pfam" id="PF00675">
    <property type="entry name" value="Peptidase_M16"/>
    <property type="match status" value="2"/>
</dbReference>
<dbReference type="Pfam" id="PF05193">
    <property type="entry name" value="Peptidase_M16_C"/>
    <property type="match status" value="2"/>
</dbReference>
<dbReference type="OrthoDB" id="9811314at2"/>
<dbReference type="Proteomes" id="UP000321204">
    <property type="component" value="Chromosome"/>
</dbReference>
<dbReference type="InterPro" id="IPR007863">
    <property type="entry name" value="Peptidase_M16_C"/>
</dbReference>